<dbReference type="InterPro" id="IPR038726">
    <property type="entry name" value="PDDEXK_AddAB-type"/>
</dbReference>
<dbReference type="InterPro" id="IPR011604">
    <property type="entry name" value="PDDEXK-like_dom_sf"/>
</dbReference>
<comment type="caution">
    <text evidence="5">The sequence shown here is derived from an EMBL/GenBank/DDBJ whole genome shotgun (WGS) entry which is preliminary data.</text>
</comment>
<name>A0ABR9V3N6_9CHRO</name>
<keyword evidence="1" id="KW-0227">DNA damage</keyword>
<reference evidence="5 6" key="1">
    <citation type="submission" date="2020-10" db="EMBL/GenBank/DDBJ databases">
        <authorList>
            <person name="Castelo-Branco R."/>
            <person name="Eusebio N."/>
            <person name="Adriana R."/>
            <person name="Vieira A."/>
            <person name="Brugerolle De Fraissinette N."/>
            <person name="Rezende De Castro R."/>
            <person name="Schneider M.P."/>
            <person name="Vasconcelos V."/>
            <person name="Leao P.N."/>
        </authorList>
    </citation>
    <scope>NUCLEOTIDE SEQUENCE [LARGE SCALE GENOMIC DNA]</scope>
    <source>
        <strain evidence="5 6">LEGE 03274</strain>
    </source>
</reference>
<dbReference type="RefSeq" id="WP_193800617.1">
    <property type="nucleotide sequence ID" value="NZ_JADEWC010000012.1"/>
</dbReference>
<evidence type="ECO:0000256" key="3">
    <source>
        <dbReference type="ARBA" id="ARBA00023204"/>
    </source>
</evidence>
<keyword evidence="6" id="KW-1185">Reference proteome</keyword>
<accession>A0ABR9V3N6</accession>
<keyword evidence="2" id="KW-0378">Hydrolase</keyword>
<dbReference type="EMBL" id="JADEWC010000012">
    <property type="protein sequence ID" value="MBE9222457.1"/>
    <property type="molecule type" value="Genomic_DNA"/>
</dbReference>
<sequence>MKIYQSLSQNHLNLFETCPPLFQKKYLEQISFLPSVIQEERSEWGKKFHLLMQQYNLGLPLDNFDYDDVTFQQSLQALIAETQNIWTSSEVLSREAEYKLQLKFNNYIFTVIYDLLILYKDRGIIYDWKTFLQPENEKKLINNWQTKLYLYVLTEKMNYKPSQLSITYWFVKLPHKTQSLTIKYNEVMHKKNRQEIENIVNQIDKSLSHYLKNNVDFDHVANCQKKCPYYQSLIENNLINNSTDKLDHLPDDLEEIKEINPF</sequence>
<gene>
    <name evidence="5" type="ORF">IQ215_07075</name>
</gene>
<evidence type="ECO:0000313" key="5">
    <source>
        <dbReference type="EMBL" id="MBE9222457.1"/>
    </source>
</evidence>
<dbReference type="Proteomes" id="UP000654604">
    <property type="component" value="Unassembled WGS sequence"/>
</dbReference>
<evidence type="ECO:0000256" key="1">
    <source>
        <dbReference type="ARBA" id="ARBA00022763"/>
    </source>
</evidence>
<keyword evidence="2" id="KW-0347">Helicase</keyword>
<evidence type="ECO:0000313" key="6">
    <source>
        <dbReference type="Proteomes" id="UP000654604"/>
    </source>
</evidence>
<protein>
    <submittedName>
        <fullName evidence="5">PD-(D/E)XK nuclease family protein</fullName>
    </submittedName>
</protein>
<keyword evidence="2" id="KW-0547">Nucleotide-binding</keyword>
<dbReference type="Pfam" id="PF12705">
    <property type="entry name" value="PDDEXK_1"/>
    <property type="match status" value="1"/>
</dbReference>
<keyword evidence="2" id="KW-0067">ATP-binding</keyword>
<proteinExistence type="predicted"/>
<organism evidence="5 6">
    <name type="scientific">Cyanobacterium stanieri LEGE 03274</name>
    <dbReference type="NCBI Taxonomy" id="1828756"/>
    <lineage>
        <taxon>Bacteria</taxon>
        <taxon>Bacillati</taxon>
        <taxon>Cyanobacteriota</taxon>
        <taxon>Cyanophyceae</taxon>
        <taxon>Oscillatoriophycideae</taxon>
        <taxon>Chroococcales</taxon>
        <taxon>Geminocystaceae</taxon>
        <taxon>Cyanobacterium</taxon>
    </lineage>
</organism>
<keyword evidence="3" id="KW-0234">DNA repair</keyword>
<dbReference type="Gene3D" id="3.90.320.10">
    <property type="match status" value="1"/>
</dbReference>
<feature type="domain" description="PD-(D/E)XK endonuclease-like" evidence="4">
    <location>
        <begin position="6"/>
        <end position="229"/>
    </location>
</feature>
<evidence type="ECO:0000259" key="4">
    <source>
        <dbReference type="Pfam" id="PF12705"/>
    </source>
</evidence>
<evidence type="ECO:0000256" key="2">
    <source>
        <dbReference type="ARBA" id="ARBA00022806"/>
    </source>
</evidence>